<feature type="signal peptide" evidence="5">
    <location>
        <begin position="1"/>
        <end position="20"/>
    </location>
</feature>
<evidence type="ECO:0000256" key="1">
    <source>
        <dbReference type="ARBA" id="ARBA00004613"/>
    </source>
</evidence>
<comment type="caution">
    <text evidence="7">The sequence shown here is derived from an EMBL/GenBank/DDBJ whole genome shotgun (WGS) entry which is preliminary data.</text>
</comment>
<keyword evidence="8" id="KW-1185">Reference proteome</keyword>
<evidence type="ECO:0000256" key="5">
    <source>
        <dbReference type="RuleBase" id="RU367124"/>
    </source>
</evidence>
<feature type="compositionally biased region" description="Polar residues" evidence="6">
    <location>
        <begin position="38"/>
        <end position="51"/>
    </location>
</feature>
<evidence type="ECO:0000256" key="2">
    <source>
        <dbReference type="ARBA" id="ARBA00010400"/>
    </source>
</evidence>
<evidence type="ECO:0000256" key="3">
    <source>
        <dbReference type="ARBA" id="ARBA00022525"/>
    </source>
</evidence>
<dbReference type="Pfam" id="PF16810">
    <property type="entry name" value="RXLR"/>
    <property type="match status" value="1"/>
</dbReference>
<feature type="chain" id="PRO_5035966096" description="RxLR effector protein" evidence="5">
    <location>
        <begin position="21"/>
        <end position="217"/>
    </location>
</feature>
<evidence type="ECO:0000256" key="4">
    <source>
        <dbReference type="ARBA" id="ARBA00022729"/>
    </source>
</evidence>
<keyword evidence="3 5" id="KW-0964">Secreted</keyword>
<feature type="region of interest" description="Disordered" evidence="6">
    <location>
        <begin position="38"/>
        <end position="64"/>
    </location>
</feature>
<comment type="function">
    <text evidence="5">Effector that suppresses plant defense responses during pathogen infection.</text>
</comment>
<comment type="domain">
    <text evidence="5">The RxLR-dEER motif acts to carry the protein into the host cell cytoplasm through binding to cell surface phosphatidylinositol-3-phosphate.</text>
</comment>
<comment type="similarity">
    <text evidence="2 5">Belongs to the RxLR effector family.</text>
</comment>
<accession>A0A8T1V931</accession>
<reference evidence="7" key="1">
    <citation type="submission" date="2021-02" db="EMBL/GenBank/DDBJ databases">
        <authorList>
            <person name="Palmer J.M."/>
        </authorList>
    </citation>
    <scope>NUCLEOTIDE SEQUENCE</scope>
    <source>
        <strain evidence="7">SCRP23</strain>
    </source>
</reference>
<dbReference type="Proteomes" id="UP000693981">
    <property type="component" value="Unassembled WGS sequence"/>
</dbReference>
<evidence type="ECO:0000313" key="7">
    <source>
        <dbReference type="EMBL" id="KAG7377485.1"/>
    </source>
</evidence>
<comment type="subcellular location">
    <subcellularLocation>
        <location evidence="1 5">Secreted</location>
    </subcellularLocation>
</comment>
<dbReference type="AlphaFoldDB" id="A0A8T1V931"/>
<feature type="compositionally biased region" description="Acidic residues" evidence="6">
    <location>
        <begin position="54"/>
        <end position="64"/>
    </location>
</feature>
<dbReference type="EMBL" id="JAGDFL010001150">
    <property type="protein sequence ID" value="KAG7377485.1"/>
    <property type="molecule type" value="Genomic_DNA"/>
</dbReference>
<keyword evidence="4 5" id="KW-0732">Signal</keyword>
<proteinExistence type="inferred from homology"/>
<dbReference type="OrthoDB" id="146030at2759"/>
<evidence type="ECO:0000313" key="8">
    <source>
        <dbReference type="Proteomes" id="UP000693981"/>
    </source>
</evidence>
<evidence type="ECO:0000256" key="6">
    <source>
        <dbReference type="SAM" id="MobiDB-lite"/>
    </source>
</evidence>
<sequence>MRVFHVLLLLAATFIASSVATPTAITLNQIQSDVSTPNNRINNRFLRSQPSTKEDEDEAATDDEERISVTGIRKSLGLYNANLKPKTFQHMLDDTALKAKMFAKWDKYKVPIERIERKMYLDYNPHFKALLQEYKNTRVKPVVEKVSDAVKKASGGAQEYTHVKPVVEKVGDSVKKASGGERKSAVTWDLSRNKLEGEVIGDIKVKEALRKKAAALA</sequence>
<dbReference type="InterPro" id="IPR031825">
    <property type="entry name" value="RXLR"/>
</dbReference>
<organism evidence="7 8">
    <name type="scientific">Phytophthora boehmeriae</name>
    <dbReference type="NCBI Taxonomy" id="109152"/>
    <lineage>
        <taxon>Eukaryota</taxon>
        <taxon>Sar</taxon>
        <taxon>Stramenopiles</taxon>
        <taxon>Oomycota</taxon>
        <taxon>Peronosporomycetes</taxon>
        <taxon>Peronosporales</taxon>
        <taxon>Peronosporaceae</taxon>
        <taxon>Phytophthora</taxon>
    </lineage>
</organism>
<gene>
    <name evidence="7" type="ORF">PHYBOEH_000836</name>
</gene>
<name>A0A8T1V931_9STRA</name>
<protein>
    <recommendedName>
        <fullName evidence="5">RxLR effector protein</fullName>
    </recommendedName>
</protein>
<dbReference type="GO" id="GO:0005576">
    <property type="term" value="C:extracellular region"/>
    <property type="evidence" value="ECO:0007669"/>
    <property type="project" value="UniProtKB-SubCell"/>
</dbReference>